<protein>
    <submittedName>
        <fullName evidence="2">Membrane protein</fullName>
    </submittedName>
</protein>
<organism evidence="2 3">
    <name type="scientific">Croceibacterium mercuriale</name>
    <dbReference type="NCBI Taxonomy" id="1572751"/>
    <lineage>
        <taxon>Bacteria</taxon>
        <taxon>Pseudomonadati</taxon>
        <taxon>Pseudomonadota</taxon>
        <taxon>Alphaproteobacteria</taxon>
        <taxon>Sphingomonadales</taxon>
        <taxon>Erythrobacteraceae</taxon>
        <taxon>Croceibacterium</taxon>
    </lineage>
</organism>
<name>A0A0B2BYW2_9SPHN</name>
<keyword evidence="1" id="KW-0472">Membrane</keyword>
<dbReference type="AlphaFoldDB" id="A0A0B2BYW2"/>
<feature type="transmembrane region" description="Helical" evidence="1">
    <location>
        <begin position="65"/>
        <end position="85"/>
    </location>
</feature>
<dbReference type="Pfam" id="PF06055">
    <property type="entry name" value="ExoD"/>
    <property type="match status" value="1"/>
</dbReference>
<dbReference type="PANTHER" id="PTHR41795:SF1">
    <property type="entry name" value="EXOPOLYSACCHARIDE SYNTHESIS PROTEIN"/>
    <property type="match status" value="1"/>
</dbReference>
<feature type="transmembrane region" description="Helical" evidence="1">
    <location>
        <begin position="184"/>
        <end position="205"/>
    </location>
</feature>
<evidence type="ECO:0000313" key="3">
    <source>
        <dbReference type="Proteomes" id="UP000030988"/>
    </source>
</evidence>
<proteinExistence type="predicted"/>
<feature type="transmembrane region" description="Helical" evidence="1">
    <location>
        <begin position="128"/>
        <end position="151"/>
    </location>
</feature>
<dbReference type="PANTHER" id="PTHR41795">
    <property type="entry name" value="EXOPOLYSACCHARIDE SYNTHESIS PROTEIN"/>
    <property type="match status" value="1"/>
</dbReference>
<sequence length="208" mass="22084">MADNEQQDGGGGVHNVEDILDRLRDLAGRQDRVTIGDVVDAMGQRSFGPFLLIPALIDISPIGSIPTLPTLLAVMIVITAVQLLLGRKTLWLPGFITRRGAKARKVKKAADKLDELARRLDRWFHGRLPALTSPWFQRLAALAIIALTFTIPPLELIPLATTAPMAAIAAFGLAMLVRDGLLMLVAFAGSLAAIGFGISMLMGGAGGG</sequence>
<feature type="transmembrane region" description="Helical" evidence="1">
    <location>
        <begin position="157"/>
        <end position="177"/>
    </location>
</feature>
<dbReference type="EMBL" id="JTDN01000002">
    <property type="protein sequence ID" value="KHL24881.1"/>
    <property type="molecule type" value="Genomic_DNA"/>
</dbReference>
<comment type="caution">
    <text evidence="2">The sequence shown here is derived from an EMBL/GenBank/DDBJ whole genome shotgun (WGS) entry which is preliminary data.</text>
</comment>
<dbReference type="PIRSF" id="PIRSF033239">
    <property type="entry name" value="ExoD"/>
    <property type="match status" value="1"/>
</dbReference>
<dbReference type="OrthoDB" id="7949130at2"/>
<dbReference type="InterPro" id="IPR010331">
    <property type="entry name" value="ExoD"/>
</dbReference>
<dbReference type="Proteomes" id="UP000030988">
    <property type="component" value="Unassembled WGS sequence"/>
</dbReference>
<dbReference type="RefSeq" id="WP_039097346.1">
    <property type="nucleotide sequence ID" value="NZ_JTDN01000002.1"/>
</dbReference>
<keyword evidence="3" id="KW-1185">Reference proteome</keyword>
<keyword evidence="1" id="KW-0812">Transmembrane</keyword>
<keyword evidence="1" id="KW-1133">Transmembrane helix</keyword>
<reference evidence="2 3" key="1">
    <citation type="submission" date="2014-11" db="EMBL/GenBank/DDBJ databases">
        <title>Draft genome sequence of Kirrobacter mercurialis.</title>
        <authorList>
            <person name="Coil D.A."/>
            <person name="Eisen J.A."/>
        </authorList>
    </citation>
    <scope>NUCLEOTIDE SEQUENCE [LARGE SCALE GENOMIC DNA]</scope>
    <source>
        <strain evidence="2 3">Coronado</strain>
    </source>
</reference>
<evidence type="ECO:0000313" key="2">
    <source>
        <dbReference type="EMBL" id="KHL24881.1"/>
    </source>
</evidence>
<evidence type="ECO:0000256" key="1">
    <source>
        <dbReference type="SAM" id="Phobius"/>
    </source>
</evidence>
<dbReference type="STRING" id="1572751.PK98_13485"/>
<accession>A0A0B2BYW2</accession>
<gene>
    <name evidence="2" type="ORF">PK98_13485</name>
</gene>